<keyword evidence="2" id="KW-1185">Reference proteome</keyword>
<comment type="caution">
    <text evidence="1">The sequence shown here is derived from an EMBL/GenBank/DDBJ whole genome shotgun (WGS) entry which is preliminary data.</text>
</comment>
<reference evidence="1" key="1">
    <citation type="submission" date="2023-07" db="EMBL/GenBank/DDBJ databases">
        <title>Black Yeasts Isolated from many extreme environments.</title>
        <authorList>
            <person name="Coleine C."/>
            <person name="Stajich J.E."/>
            <person name="Selbmann L."/>
        </authorList>
    </citation>
    <scope>NUCLEOTIDE SEQUENCE</scope>
    <source>
        <strain evidence="1">CCFEE 5714</strain>
    </source>
</reference>
<gene>
    <name evidence="1" type="ORF">LTR37_003735</name>
</gene>
<dbReference type="EMBL" id="JAUTXU010000022">
    <property type="protein sequence ID" value="KAK3720324.1"/>
    <property type="molecule type" value="Genomic_DNA"/>
</dbReference>
<dbReference type="Proteomes" id="UP001281147">
    <property type="component" value="Unassembled WGS sequence"/>
</dbReference>
<evidence type="ECO:0000313" key="1">
    <source>
        <dbReference type="EMBL" id="KAK3720324.1"/>
    </source>
</evidence>
<name>A0ACC3NNJ5_9PEZI</name>
<evidence type="ECO:0000313" key="2">
    <source>
        <dbReference type="Proteomes" id="UP001281147"/>
    </source>
</evidence>
<organism evidence="1 2">
    <name type="scientific">Vermiconidia calcicola</name>
    <dbReference type="NCBI Taxonomy" id="1690605"/>
    <lineage>
        <taxon>Eukaryota</taxon>
        <taxon>Fungi</taxon>
        <taxon>Dikarya</taxon>
        <taxon>Ascomycota</taxon>
        <taxon>Pezizomycotina</taxon>
        <taxon>Dothideomycetes</taxon>
        <taxon>Dothideomycetidae</taxon>
        <taxon>Mycosphaerellales</taxon>
        <taxon>Extremaceae</taxon>
        <taxon>Vermiconidia</taxon>
    </lineage>
</organism>
<protein>
    <submittedName>
        <fullName evidence="1">Uncharacterized protein</fullName>
    </submittedName>
</protein>
<proteinExistence type="predicted"/>
<accession>A0ACC3NNJ5</accession>
<sequence>MHLDRQSTARGLTHVSSLQARREDLTVALYLAEHLPIRVATASRALPPNEERDTSFLVHRKQDTWTEALEGLGIQFSAEELRAQAQRVVGHQHERTKAARMPPLNPFLRAFFRSALPSQCTPISHHVLLVPTTDVLLNSKDRESNSSYADLANTEEFLASHVLRVPGGAPPAGSGAKDGGNVRENKGKAKQYSTANGRTVVVKDAFVYSNKGFKTLNQAQLLQDTIYYPDVADGQQWLVYYISRPLVGSFQPTPVIPAVISDEPSKERRKMLAEASGSSPSPETGPSIPKRKKDIRSFGDLMTHFPMISRQMQPGLEKIIRACVAANEKPLAKRPSRRSSVSSQTSTPSLSDSITSLKSSLSGSTTVHPTSIELEPEEETLRTSLETAVTAAIELFQTVDKQQLSLLGSSTELTGPVVEHMIERYVTEQVHDHTIFPRVCAVRKPDDSDLESNIRKMLDIDIAQVGIPIEDGMRGKRALAARLWKGVDAFKKMGVASSPQEMLEILLTTQKLITEADPSVSVVDENPIDASEKQSAPLTINADILVSMLLIVVIRSGVRHLHSRLLYMRYFIFIDEVESGEQGYALATLEAVLAHLTNASGTLQKASKRNRLLWQAAKAGDLQGVEAILQPTMLAPSEVTLAESPIEGFEESSEDDHSVENFAQELGSRIEPLSERPYGDFVAVNGSLEHVFPFERPPTPPPEQAPARSKKRVSMAALPRSQSASSSYSSRSHSRHMSTDSSMSANISGDLSTERLAQTQDADGNSVLMMAVDAGNALALKLLLSMPAHFRPEFVLDDVNGNGTTLLNAAVQSGNRAVTEELITHIEDSSSDEQVRKYLAIQDGKGRCMAHYLFTQPHLIRRFGKKLPWRLKDKNGQTPLFALCRSYDHEQYHSMVEAAIALSTETQGDGEPLHLDDHVDAKGNTLLHIVNDTQITLRLLRHCDSDVNAANDKRFTPLMVGSKYGRIDLVRALYGDPRVDMTLKDFRGLTAVELAKDDDVRNRIDDLVLLSNSPGQDGRTTSLVRSYFVEDASVRFVLKSGAPNPNGTITVTTCRRSVSDFENLAKWLTIECPASWLPTHFNLPSPFLIPSKPSRTVLRDNQIRLNNFFHNLITHATFSTHELIWEFFLVPEMDPDTLSERSKRKAEARVDNLKSDFEPVTDTQEVENFVGFARDQMRGVMQATKKVIRSTNRFRMVYNDLSEAQNLLSGRLSTLLFLPQSHLLAFERYTKTLTPTEASPLAALYYNFHSMYSSGNAIQDALDRPAYLIGSMTQSQRAIERSMGSISRSNRWTPNIGLFEDSKKQVALDAWSKAAKARGELESLGCELRYTQQTVASELAGWQGEHVRTGREMLKRFAKDTIVREKARLEGMRRALREIRKVKAK</sequence>